<keyword evidence="1" id="KW-0812">Transmembrane</keyword>
<gene>
    <name evidence="2" type="ORF">SDC9_136967</name>
</gene>
<accession>A0A645DMT9</accession>
<protein>
    <submittedName>
        <fullName evidence="2">Uncharacterized protein</fullName>
    </submittedName>
</protein>
<keyword evidence="1" id="KW-1133">Transmembrane helix</keyword>
<reference evidence="2" key="1">
    <citation type="submission" date="2019-08" db="EMBL/GenBank/DDBJ databases">
        <authorList>
            <person name="Kucharzyk K."/>
            <person name="Murdoch R.W."/>
            <person name="Higgins S."/>
            <person name="Loffler F."/>
        </authorList>
    </citation>
    <scope>NUCLEOTIDE SEQUENCE</scope>
</reference>
<organism evidence="2">
    <name type="scientific">bioreactor metagenome</name>
    <dbReference type="NCBI Taxonomy" id="1076179"/>
    <lineage>
        <taxon>unclassified sequences</taxon>
        <taxon>metagenomes</taxon>
        <taxon>ecological metagenomes</taxon>
    </lineage>
</organism>
<sequence length="98" mass="10546">MPVIGLIDFISIVFFGTFVLSANRKEILTSSDGTDNVWSVSYSITVRIRAGIIAPVITFCCVPDIVTCILNVLCVVERVAVEGVICSCCKPESEFGAI</sequence>
<name>A0A645DMT9_9ZZZZ</name>
<proteinExistence type="predicted"/>
<comment type="caution">
    <text evidence="2">The sequence shown here is derived from an EMBL/GenBank/DDBJ whole genome shotgun (WGS) entry which is preliminary data.</text>
</comment>
<dbReference type="AlphaFoldDB" id="A0A645DMT9"/>
<feature type="transmembrane region" description="Helical" evidence="1">
    <location>
        <begin position="6"/>
        <end position="23"/>
    </location>
</feature>
<dbReference type="EMBL" id="VSSQ01037221">
    <property type="protein sequence ID" value="MPM89852.1"/>
    <property type="molecule type" value="Genomic_DNA"/>
</dbReference>
<keyword evidence="1" id="KW-0472">Membrane</keyword>
<evidence type="ECO:0000256" key="1">
    <source>
        <dbReference type="SAM" id="Phobius"/>
    </source>
</evidence>
<evidence type="ECO:0000313" key="2">
    <source>
        <dbReference type="EMBL" id="MPM89852.1"/>
    </source>
</evidence>